<feature type="transmembrane region" description="Helical" evidence="2">
    <location>
        <begin position="29"/>
        <end position="49"/>
    </location>
</feature>
<feature type="transmembrane region" description="Helical" evidence="2">
    <location>
        <begin position="90"/>
        <end position="109"/>
    </location>
</feature>
<feature type="compositionally biased region" description="Low complexity" evidence="1">
    <location>
        <begin position="155"/>
        <end position="166"/>
    </location>
</feature>
<evidence type="ECO:0000313" key="3">
    <source>
        <dbReference type="EMBL" id="KMT21939.1"/>
    </source>
</evidence>
<reference evidence="3 4" key="1">
    <citation type="submission" date="2015-06" db="EMBL/GenBank/DDBJ databases">
        <title>Draft genome sequence of the purine-degrading Clostridium cylindrosporum HC-1 (DSM 605).</title>
        <authorList>
            <person name="Poehlein A."/>
            <person name="Schiel-Bengelsdorf B."/>
            <person name="Bengelsdorf F."/>
            <person name="Daniel R."/>
            <person name="Duerre P."/>
        </authorList>
    </citation>
    <scope>NUCLEOTIDE SEQUENCE [LARGE SCALE GENOMIC DNA]</scope>
    <source>
        <strain evidence="3 4">DSM 605</strain>
    </source>
</reference>
<dbReference type="Proteomes" id="UP000036756">
    <property type="component" value="Unassembled WGS sequence"/>
</dbReference>
<keyword evidence="4" id="KW-1185">Reference proteome</keyword>
<gene>
    <name evidence="3" type="ORF">CLCY_3c02100</name>
</gene>
<proteinExistence type="predicted"/>
<keyword evidence="2" id="KW-1133">Transmembrane helix</keyword>
<dbReference type="AlphaFoldDB" id="A0A0J8DCA9"/>
<dbReference type="PATRIC" id="fig|1121307.3.peg.1563"/>
<keyword evidence="2" id="KW-0472">Membrane</keyword>
<protein>
    <recommendedName>
        <fullName evidence="5">DUF2512 family protein</fullName>
    </recommendedName>
</protein>
<organism evidence="3 4">
    <name type="scientific">Clostridium cylindrosporum DSM 605</name>
    <dbReference type="NCBI Taxonomy" id="1121307"/>
    <lineage>
        <taxon>Bacteria</taxon>
        <taxon>Bacillati</taxon>
        <taxon>Bacillota</taxon>
        <taxon>Clostridia</taxon>
        <taxon>Eubacteriales</taxon>
        <taxon>Clostridiaceae</taxon>
        <taxon>Clostridium</taxon>
    </lineage>
</organism>
<dbReference type="STRING" id="1121307.CLCY_3c02100"/>
<feature type="region of interest" description="Disordered" evidence="1">
    <location>
        <begin position="154"/>
        <end position="177"/>
    </location>
</feature>
<keyword evidence="2" id="KW-0812">Transmembrane</keyword>
<evidence type="ECO:0008006" key="5">
    <source>
        <dbReference type="Google" id="ProtNLM"/>
    </source>
</evidence>
<comment type="caution">
    <text evidence="3">The sequence shown here is derived from an EMBL/GenBank/DDBJ whole genome shotgun (WGS) entry which is preliminary data.</text>
</comment>
<accession>A0A0J8DCA9</accession>
<sequence length="177" mass="19423">MSRTSTALLIKFLLTLAAAWIAFSLFGATGAFTFVLVVGVVGTIINYLLGDLLILRNLGNIVGCICDGIISILTAYAIAVIYGIRFPATAYILFGVIIAVGEYFFHAYLAKNEDFSPKYESDVLENQKPNFNMEAGEDLGADDNIIVRDLREHSSNSNNTNNVSCNKDTKNQRKKNK</sequence>
<dbReference type="RefSeq" id="WP_048570581.1">
    <property type="nucleotide sequence ID" value="NZ_LFVU01000026.1"/>
</dbReference>
<feature type="transmembrane region" description="Helical" evidence="2">
    <location>
        <begin position="61"/>
        <end position="84"/>
    </location>
</feature>
<evidence type="ECO:0000256" key="2">
    <source>
        <dbReference type="SAM" id="Phobius"/>
    </source>
</evidence>
<dbReference type="OrthoDB" id="2111682at2"/>
<evidence type="ECO:0000313" key="4">
    <source>
        <dbReference type="Proteomes" id="UP000036756"/>
    </source>
</evidence>
<dbReference type="Pfam" id="PF10710">
    <property type="entry name" value="DUF2512"/>
    <property type="match status" value="1"/>
</dbReference>
<dbReference type="EMBL" id="LFVU01000026">
    <property type="protein sequence ID" value="KMT21939.1"/>
    <property type="molecule type" value="Genomic_DNA"/>
</dbReference>
<dbReference type="InterPro" id="IPR019649">
    <property type="entry name" value="DUF2512"/>
</dbReference>
<evidence type="ECO:0000256" key="1">
    <source>
        <dbReference type="SAM" id="MobiDB-lite"/>
    </source>
</evidence>
<name>A0A0J8DCA9_CLOCY</name>